<organism evidence="3 4">
    <name type="scientific">Tenebrio molitor</name>
    <name type="common">Yellow mealworm beetle</name>
    <dbReference type="NCBI Taxonomy" id="7067"/>
    <lineage>
        <taxon>Eukaryota</taxon>
        <taxon>Metazoa</taxon>
        <taxon>Ecdysozoa</taxon>
        <taxon>Arthropoda</taxon>
        <taxon>Hexapoda</taxon>
        <taxon>Insecta</taxon>
        <taxon>Pterygota</taxon>
        <taxon>Neoptera</taxon>
        <taxon>Endopterygota</taxon>
        <taxon>Coleoptera</taxon>
        <taxon>Polyphaga</taxon>
        <taxon>Cucujiformia</taxon>
        <taxon>Tenebrionidae</taxon>
        <taxon>Tenebrio</taxon>
    </lineage>
</organism>
<dbReference type="InterPro" id="IPR012337">
    <property type="entry name" value="RNaseH-like_sf"/>
</dbReference>
<dbReference type="InterPro" id="IPR043502">
    <property type="entry name" value="DNA/RNA_pol_sf"/>
</dbReference>
<protein>
    <recommendedName>
        <fullName evidence="2">Integrase catalytic domain-containing protein</fullName>
    </recommendedName>
</protein>
<dbReference type="InterPro" id="IPR008042">
    <property type="entry name" value="Retrotrans_Pao"/>
</dbReference>
<dbReference type="Proteomes" id="UP000719412">
    <property type="component" value="Unassembled WGS sequence"/>
</dbReference>
<dbReference type="GO" id="GO:0042575">
    <property type="term" value="C:DNA polymerase complex"/>
    <property type="evidence" value="ECO:0007669"/>
    <property type="project" value="UniProtKB-ARBA"/>
</dbReference>
<dbReference type="PROSITE" id="PS50994">
    <property type="entry name" value="INTEGRASE"/>
    <property type="match status" value="1"/>
</dbReference>
<dbReference type="InterPro" id="IPR001584">
    <property type="entry name" value="Integrase_cat-core"/>
</dbReference>
<comment type="caution">
    <text evidence="3">The sequence shown here is derived from an EMBL/GenBank/DDBJ whole genome shotgun (WGS) entry which is preliminary data.</text>
</comment>
<dbReference type="Pfam" id="PF03564">
    <property type="entry name" value="DUF1759"/>
    <property type="match status" value="1"/>
</dbReference>
<dbReference type="InterPro" id="IPR040676">
    <property type="entry name" value="DUF5641"/>
</dbReference>
<dbReference type="GO" id="GO:0071897">
    <property type="term" value="P:DNA biosynthetic process"/>
    <property type="evidence" value="ECO:0007669"/>
    <property type="project" value="UniProtKB-ARBA"/>
</dbReference>
<dbReference type="EMBL" id="JABDTM020022950">
    <property type="protein sequence ID" value="KAH0815557.1"/>
    <property type="molecule type" value="Genomic_DNA"/>
</dbReference>
<feature type="domain" description="Integrase catalytic" evidence="2">
    <location>
        <begin position="1279"/>
        <end position="1479"/>
    </location>
</feature>
<evidence type="ECO:0000256" key="1">
    <source>
        <dbReference type="SAM" id="MobiDB-lite"/>
    </source>
</evidence>
<dbReference type="GO" id="GO:0003676">
    <property type="term" value="F:nucleic acid binding"/>
    <property type="evidence" value="ECO:0007669"/>
    <property type="project" value="InterPro"/>
</dbReference>
<dbReference type="SUPFAM" id="SSF53098">
    <property type="entry name" value="Ribonuclease H-like"/>
    <property type="match status" value="1"/>
</dbReference>
<evidence type="ECO:0000313" key="3">
    <source>
        <dbReference type="EMBL" id="KAH0815557.1"/>
    </source>
</evidence>
<dbReference type="SUPFAM" id="SSF56672">
    <property type="entry name" value="DNA/RNA polymerases"/>
    <property type="match status" value="1"/>
</dbReference>
<dbReference type="Pfam" id="PF05380">
    <property type="entry name" value="Peptidase_A17"/>
    <property type="match status" value="1"/>
</dbReference>
<evidence type="ECO:0000313" key="4">
    <source>
        <dbReference type="Proteomes" id="UP000719412"/>
    </source>
</evidence>
<proteinExistence type="predicted"/>
<sequence length="1789" mass="198878">MKPVAREQLLLFSKITPGGHLQGITPGGHLLQRIIPGGHPLQSGPHLVVISSKGPHLVVIFFTADHTWWSSSSRDHTWWSSSPKPTTPSAKQAKLITGLTNWPQTVKESLNYDDPREVIAAIDIGLEALANDWENFRTNHRHLEDDPGIESTAYYANDDYDVANLAYMKGAAKIEALRPQPSRSPQVEDTSFFRDITRESLPPLPRIELPTFSYLKQSLKRSAALIVQNVAVTDANFEPVWKEICQRYTNSRMLAHAHLVELFDMQAQTKSSSVNMCLILDRTKEDVRALEALGCPTQYWDDILVFMTLRRFDSSTRFEWQLDLTNSDRQKKLVDSAYTPALPTFQQLELFLDHRIRALEMSTVESKPMQSAPNYRSVPVKARVHAVGAASGSPGEQPAPRSDKRTCPLYKEDHTIFRCETFIGRSAEERREQDCRSNYACRTCAQKHHTLLHDCYKCPDPLKRAPESDPSAGVNMVRPLHLNRVVLLATAQLPQTSSSLNICGIGETAAVSARFQTDILVKSRVHPETQYTLTAMILPKLTVRLPRQHIAPVDMLTVDLDELANPYYFREAKIGLILGADIYGSLLRQGPRRSSCEQVVAQDITLGWVVTGSAPAPEPRRAVFQCTSLEETTKELQRFWETEEVSVPEQPLAPENALCEEHFRVTYGRNVDGRFVVRLPSRPHVLLSDDNNRSSYQPCWYLPHHAVQQQSPRGTKLRVVFDAARSNTVGCSLNSSLLTGPSLLGDLSLLLLRWTIDFRLQTVTYGTACAPFLAIRTLRELASLERDNLPLGAASLDEDSYGDDILSGADTLPEALRRRDELIELLARGKFELGKWAANHRSLLPFGTTETAASSTQPVLPGQPAKMLGVMWSPASDEFLFEFTPPDPGGRPITKRVVLSWISRIFDPLGWIGPIVVRAKIFLQDLWLSHTGWDEPISRPMLRCWREFVDALGTLPVLRIPRWTFLSTDTSGVELHVFCDASTRAYAAALYVRFPVSNDCFKTTLLTSKSKVSPLQTVIVPRLELCAAQLGVRLLRYELKENRFSKCRITVWSDSQVALAWIHGHPSRWKIFVANRVSYIQTSLPSLRWRYVPSSDNPADVASRGTEPELLRDSPLWWQGPPWLSQKAPRSLLSNVVRIDEEPWTLLSRRCRSRDAPDLSRVAEIRDAKLRLIRCEQRRCYPDELSSLRNQGSVSRRSSLLKLYPVLDSAGTMLVEGRLAHSHVPQSERHPPILPKTSPLAELFISNAHAAMLHAMVPTASGVDSRGTVDGEEVHQVLRSLFPLPTASWWAADGTGLDYAGPIMCHTTAGRGHKSYKAYIALFVCMATTAVHLEVVSDLTTTAFLLTYRRFVSRRGLCTELYSDNGKTFVGADAELRRLFQSASDLYKDVAATLAQDGTTWSFIPPYKPHFGGLWEAGVKSVKSLLLKAIGPRTLTFEEMTSYLAQVEACLNSRPLTPHSSDASDITALTPAHFLVGSTLGLVPEPPIDEDLSRIIVRWRQVQQAQQCFWRRCATANFAVGQLVLVHDHRCPPAKWILGRVTATHPGADGLVRVVTVRTANSECRRPITKLSPLPLETAPDGPGHCGLHGAPSSMVVKPVTSCRGSDFSAGPSECREAGTGLVDDLLDGVWARMREAQRQRADARPGRHRHSENDTFRETRTKPLLGTRTKGGTHTCLWRAGVDFHGRCGLQPLAPWGGRGTLGGGCGGSGTQRPRDDVLAGTTDGWERRRPHGSSSDVQAGGGGTRCLDGRPLTRQHRELSGLAVGLEGLTGDGVERALGFNSPFSFV</sequence>
<reference evidence="3" key="1">
    <citation type="journal article" date="2020" name="J Insects Food Feed">
        <title>The yellow mealworm (Tenebrio molitor) genome: a resource for the emerging insects as food and feed industry.</title>
        <authorList>
            <person name="Eriksson T."/>
            <person name="Andere A."/>
            <person name="Kelstrup H."/>
            <person name="Emery V."/>
            <person name="Picard C."/>
        </authorList>
    </citation>
    <scope>NUCLEOTIDE SEQUENCE</scope>
    <source>
        <strain evidence="3">Stoneville</strain>
        <tissue evidence="3">Whole head</tissue>
    </source>
</reference>
<name>A0A8J6LCB8_TENMO</name>
<keyword evidence="4" id="KW-1185">Reference proteome</keyword>
<dbReference type="Gene3D" id="3.30.420.10">
    <property type="entry name" value="Ribonuclease H-like superfamily/Ribonuclease H"/>
    <property type="match status" value="1"/>
</dbReference>
<feature type="region of interest" description="Disordered" evidence="1">
    <location>
        <begin position="1723"/>
        <end position="1746"/>
    </location>
</feature>
<dbReference type="InterPro" id="IPR036397">
    <property type="entry name" value="RNaseH_sf"/>
</dbReference>
<evidence type="ECO:0000259" key="2">
    <source>
        <dbReference type="PROSITE" id="PS50994"/>
    </source>
</evidence>
<gene>
    <name evidence="3" type="ORF">GEV33_007234</name>
</gene>
<reference evidence="3" key="2">
    <citation type="submission" date="2021-08" db="EMBL/GenBank/DDBJ databases">
        <authorList>
            <person name="Eriksson T."/>
        </authorList>
    </citation>
    <scope>NUCLEOTIDE SEQUENCE</scope>
    <source>
        <strain evidence="3">Stoneville</strain>
        <tissue evidence="3">Whole head</tissue>
    </source>
</reference>
<dbReference type="PANTHER" id="PTHR47331">
    <property type="entry name" value="PHD-TYPE DOMAIN-CONTAINING PROTEIN"/>
    <property type="match status" value="1"/>
</dbReference>
<dbReference type="Pfam" id="PF18701">
    <property type="entry name" value="DUF5641"/>
    <property type="match status" value="1"/>
</dbReference>
<accession>A0A8J6LCB8</accession>
<dbReference type="GO" id="GO:0015074">
    <property type="term" value="P:DNA integration"/>
    <property type="evidence" value="ECO:0007669"/>
    <property type="project" value="InterPro"/>
</dbReference>
<dbReference type="InterPro" id="IPR005312">
    <property type="entry name" value="DUF1759"/>
</dbReference>